<sequence length="101" mass="11800">MRDIRYIIADNVRLCRKQRNLTQLELAERADLSVDSIKRIESGISTMSLDDFLRLLDTPPSFLLYEQVDKIPEVERIQCILKGRSECQFVTYAERNGRKHG</sequence>
<dbReference type="Gene3D" id="1.10.260.40">
    <property type="entry name" value="lambda repressor-like DNA-binding domains"/>
    <property type="match status" value="1"/>
</dbReference>
<proteinExistence type="predicted"/>
<dbReference type="Proteomes" id="UP000049979">
    <property type="component" value="Unassembled WGS sequence"/>
</dbReference>
<evidence type="ECO:0000313" key="2">
    <source>
        <dbReference type="EMBL" id="CRL40036.1"/>
    </source>
</evidence>
<dbReference type="OrthoDB" id="9805605at2"/>
<dbReference type="Pfam" id="PF01381">
    <property type="entry name" value="HTH_3"/>
    <property type="match status" value="1"/>
</dbReference>
<dbReference type="RefSeq" id="WP_138347343.1">
    <property type="nucleotide sequence ID" value="NZ_CP173697.1"/>
</dbReference>
<dbReference type="AlphaFoldDB" id="A0A0M6WQR4"/>
<dbReference type="SMART" id="SM00530">
    <property type="entry name" value="HTH_XRE"/>
    <property type="match status" value="1"/>
</dbReference>
<dbReference type="PROSITE" id="PS50943">
    <property type="entry name" value="HTH_CROC1"/>
    <property type="match status" value="1"/>
</dbReference>
<dbReference type="EMBL" id="CVRR01000033">
    <property type="protein sequence ID" value="CRL40036.1"/>
    <property type="molecule type" value="Genomic_DNA"/>
</dbReference>
<name>A0A0M6WQR4_9FIRM</name>
<dbReference type="CDD" id="cd00093">
    <property type="entry name" value="HTH_XRE"/>
    <property type="match status" value="1"/>
</dbReference>
<evidence type="ECO:0000313" key="3">
    <source>
        <dbReference type="Proteomes" id="UP000049979"/>
    </source>
</evidence>
<dbReference type="SUPFAM" id="SSF47413">
    <property type="entry name" value="lambda repressor-like DNA-binding domains"/>
    <property type="match status" value="1"/>
</dbReference>
<dbReference type="InterPro" id="IPR010982">
    <property type="entry name" value="Lambda_DNA-bd_dom_sf"/>
</dbReference>
<dbReference type="GO" id="GO:0003677">
    <property type="term" value="F:DNA binding"/>
    <property type="evidence" value="ECO:0007669"/>
    <property type="project" value="InterPro"/>
</dbReference>
<protein>
    <submittedName>
        <fullName evidence="2">Predicted transcriptional regulator with C-terminal CBS domains</fullName>
    </submittedName>
</protein>
<keyword evidence="3" id="KW-1185">Reference proteome</keyword>
<feature type="domain" description="HTH cro/C1-type" evidence="1">
    <location>
        <begin position="12"/>
        <end position="63"/>
    </location>
</feature>
<accession>A0A0M6WQR4</accession>
<reference evidence="3" key="1">
    <citation type="submission" date="2015-05" db="EMBL/GenBank/DDBJ databases">
        <authorList>
            <consortium name="Pathogen Informatics"/>
        </authorList>
    </citation>
    <scope>NUCLEOTIDE SEQUENCE [LARGE SCALE GENOMIC DNA]</scope>
    <source>
        <strain evidence="3">M72</strain>
    </source>
</reference>
<dbReference type="InterPro" id="IPR001387">
    <property type="entry name" value="Cro/C1-type_HTH"/>
</dbReference>
<evidence type="ECO:0000259" key="1">
    <source>
        <dbReference type="PROSITE" id="PS50943"/>
    </source>
</evidence>
<organism evidence="2 3">
    <name type="scientific">Roseburia faecis</name>
    <dbReference type="NCBI Taxonomy" id="301302"/>
    <lineage>
        <taxon>Bacteria</taxon>
        <taxon>Bacillati</taxon>
        <taxon>Bacillota</taxon>
        <taxon>Clostridia</taxon>
        <taxon>Lachnospirales</taxon>
        <taxon>Lachnospiraceae</taxon>
        <taxon>Roseburia</taxon>
    </lineage>
</organism>
<gene>
    <name evidence="2" type="ORF">M72_08121</name>
</gene>